<accession>A0A5B9QF92</accession>
<dbReference type="AlphaFoldDB" id="A0A5B9QF92"/>
<protein>
    <submittedName>
        <fullName evidence="1">Uncharacterized protein</fullName>
    </submittedName>
</protein>
<organism evidence="1 2">
    <name type="scientific">Bythopirellula goksoeyrii</name>
    <dbReference type="NCBI Taxonomy" id="1400387"/>
    <lineage>
        <taxon>Bacteria</taxon>
        <taxon>Pseudomonadati</taxon>
        <taxon>Planctomycetota</taxon>
        <taxon>Planctomycetia</taxon>
        <taxon>Pirellulales</taxon>
        <taxon>Lacipirellulaceae</taxon>
        <taxon>Bythopirellula</taxon>
    </lineage>
</organism>
<name>A0A5B9QF92_9BACT</name>
<reference evidence="1 2" key="1">
    <citation type="submission" date="2019-08" db="EMBL/GenBank/DDBJ databases">
        <title>Deep-cultivation of Planctomycetes and their phenomic and genomic characterization uncovers novel biology.</title>
        <authorList>
            <person name="Wiegand S."/>
            <person name="Jogler M."/>
            <person name="Boedeker C."/>
            <person name="Pinto D."/>
            <person name="Vollmers J."/>
            <person name="Rivas-Marin E."/>
            <person name="Kohn T."/>
            <person name="Peeters S.H."/>
            <person name="Heuer A."/>
            <person name="Rast P."/>
            <person name="Oberbeckmann S."/>
            <person name="Bunk B."/>
            <person name="Jeske O."/>
            <person name="Meyerdierks A."/>
            <person name="Storesund J.E."/>
            <person name="Kallscheuer N."/>
            <person name="Luecker S."/>
            <person name="Lage O.M."/>
            <person name="Pohl T."/>
            <person name="Merkel B.J."/>
            <person name="Hornburger P."/>
            <person name="Mueller R.-W."/>
            <person name="Bruemmer F."/>
            <person name="Labrenz M."/>
            <person name="Spormann A.M."/>
            <person name="Op den Camp H."/>
            <person name="Overmann J."/>
            <person name="Amann R."/>
            <person name="Jetten M.S.M."/>
            <person name="Mascher T."/>
            <person name="Medema M.H."/>
            <person name="Devos D.P."/>
            <person name="Kaster A.-K."/>
            <person name="Ovreas L."/>
            <person name="Rohde M."/>
            <person name="Galperin M.Y."/>
            <person name="Jogler C."/>
        </authorList>
    </citation>
    <scope>NUCLEOTIDE SEQUENCE [LARGE SCALE GENOMIC DNA]</scope>
    <source>
        <strain evidence="1 2">Pr1d</strain>
    </source>
</reference>
<proteinExistence type="predicted"/>
<sequence length="116" mass="13532">MQRFKNILLLYDCDRVTLERVATLSKNNRARLTVVQVIKEMPEQWQHVLLGRTPLDLQKLAKKVCESKLREFVAPLKQGGLRASTKVLTERRFTGYPYFLACAPMSNRHWSRMAAR</sequence>
<dbReference type="EMBL" id="CP042913">
    <property type="protein sequence ID" value="QEG36320.1"/>
    <property type="molecule type" value="Genomic_DNA"/>
</dbReference>
<keyword evidence="2" id="KW-1185">Reference proteome</keyword>
<gene>
    <name evidence="1" type="ORF">Pr1d_36330</name>
</gene>
<dbReference type="KEGG" id="bgok:Pr1d_36330"/>
<dbReference type="Gene3D" id="3.40.50.12370">
    <property type="match status" value="1"/>
</dbReference>
<evidence type="ECO:0000313" key="1">
    <source>
        <dbReference type="EMBL" id="QEG36320.1"/>
    </source>
</evidence>
<dbReference type="Proteomes" id="UP000323917">
    <property type="component" value="Chromosome"/>
</dbReference>
<evidence type="ECO:0000313" key="2">
    <source>
        <dbReference type="Proteomes" id="UP000323917"/>
    </source>
</evidence>
<dbReference type="RefSeq" id="WP_148074683.1">
    <property type="nucleotide sequence ID" value="NZ_CP042913.1"/>
</dbReference>